<keyword evidence="4" id="KW-0804">Transcription</keyword>
<reference evidence="7" key="1">
    <citation type="journal article" date="2016" name="Nat. Genet.">
        <title>A high-quality carrot genome assembly provides new insights into carotenoid accumulation and asterid genome evolution.</title>
        <authorList>
            <person name="Iorizzo M."/>
            <person name="Ellison S."/>
            <person name="Senalik D."/>
            <person name="Zeng P."/>
            <person name="Satapoomin P."/>
            <person name="Huang J."/>
            <person name="Bowman M."/>
            <person name="Iovene M."/>
            <person name="Sanseverino W."/>
            <person name="Cavagnaro P."/>
            <person name="Yildiz M."/>
            <person name="Macko-Podgorni A."/>
            <person name="Moranska E."/>
            <person name="Grzebelus E."/>
            <person name="Grzebelus D."/>
            <person name="Ashrafi H."/>
            <person name="Zheng Z."/>
            <person name="Cheng S."/>
            <person name="Spooner D."/>
            <person name="Van Deynze A."/>
            <person name="Simon P."/>
        </authorList>
    </citation>
    <scope>NUCLEOTIDE SEQUENCE [LARGE SCALE GENOMIC DNA]</scope>
    <source>
        <tissue evidence="7">Leaf</tissue>
    </source>
</reference>
<dbReference type="Pfam" id="PF02365">
    <property type="entry name" value="NAM"/>
    <property type="match status" value="1"/>
</dbReference>
<sequence length="271" mass="31783">MPSMSLKRQRSTGVEAWMQHTPLGFRFRPSDLEAFAYLFSKIYGKHLEKIPLELVQEFDVYVSEPSKLPRNEEDEFAYYFTERSPLSKNKINRYTRDGRGYWRISGTTWKTKAGKKNTLVYYIRSRDERGKGQKTNWIMHEYVLAPRSSASRRFVLCRIYNRKEHEEKEVFDMSSEYQASDNELDWSGLLRMLGESHSVAEEGDLFCEMEALLNSPTDDPSDTDASHVNKVRQNLTRNLTKQMDWMSNSSRVEVNEENDIDLTLKLATMIQ</sequence>
<dbReference type="Proteomes" id="UP000077755">
    <property type="component" value="Chromosome 6"/>
</dbReference>
<dbReference type="GO" id="GO:0003677">
    <property type="term" value="F:DNA binding"/>
    <property type="evidence" value="ECO:0007669"/>
    <property type="project" value="UniProtKB-KW"/>
</dbReference>
<evidence type="ECO:0000256" key="2">
    <source>
        <dbReference type="ARBA" id="ARBA00023015"/>
    </source>
</evidence>
<keyword evidence="9" id="KW-1185">Reference proteome</keyword>
<accession>A0A164X3M1</accession>
<dbReference type="EMBL" id="LNRQ01000006">
    <property type="protein sequence ID" value="KZM92656.1"/>
    <property type="molecule type" value="Genomic_DNA"/>
</dbReference>
<dbReference type="GO" id="GO:0006355">
    <property type="term" value="P:regulation of DNA-templated transcription"/>
    <property type="evidence" value="ECO:0007669"/>
    <property type="project" value="InterPro"/>
</dbReference>
<dbReference type="GO" id="GO:0005634">
    <property type="term" value="C:nucleus"/>
    <property type="evidence" value="ECO:0007669"/>
    <property type="project" value="UniProtKB-SubCell"/>
</dbReference>
<dbReference type="AlphaFoldDB" id="A0A164X3M1"/>
<dbReference type="OMA" id="CTHPIEL"/>
<evidence type="ECO:0000256" key="3">
    <source>
        <dbReference type="ARBA" id="ARBA00023125"/>
    </source>
</evidence>
<reference evidence="8" key="2">
    <citation type="submission" date="2022-03" db="EMBL/GenBank/DDBJ databases">
        <title>Draft title - Genomic analysis of global carrot germplasm unveils the trajectory of domestication and the origin of high carotenoid orange carrot.</title>
        <authorList>
            <person name="Iorizzo M."/>
            <person name="Ellison S."/>
            <person name="Senalik D."/>
            <person name="Macko-Podgorni A."/>
            <person name="Grzebelus D."/>
            <person name="Bostan H."/>
            <person name="Rolling W."/>
            <person name="Curaba J."/>
            <person name="Simon P."/>
        </authorList>
    </citation>
    <scope>NUCLEOTIDE SEQUENCE</scope>
    <source>
        <tissue evidence="8">Leaf</tissue>
    </source>
</reference>
<keyword evidence="2" id="KW-0805">Transcription regulation</keyword>
<dbReference type="SUPFAM" id="SSF101941">
    <property type="entry name" value="NAC domain"/>
    <property type="match status" value="1"/>
</dbReference>
<evidence type="ECO:0000256" key="5">
    <source>
        <dbReference type="ARBA" id="ARBA00023242"/>
    </source>
</evidence>
<dbReference type="InterPro" id="IPR036093">
    <property type="entry name" value="NAC_dom_sf"/>
</dbReference>
<proteinExistence type="predicted"/>
<dbReference type="Gramene" id="KZM92656">
    <property type="protein sequence ID" value="KZM92656"/>
    <property type="gene ID" value="DCAR_019979"/>
</dbReference>
<dbReference type="Gene3D" id="2.170.150.80">
    <property type="entry name" value="NAC domain"/>
    <property type="match status" value="1"/>
</dbReference>
<dbReference type="InterPro" id="IPR003441">
    <property type="entry name" value="NAC-dom"/>
</dbReference>
<dbReference type="EMBL" id="CP093348">
    <property type="protein sequence ID" value="WOH07071.1"/>
    <property type="molecule type" value="Genomic_DNA"/>
</dbReference>
<organism evidence="7">
    <name type="scientific">Daucus carota subsp. sativus</name>
    <name type="common">Carrot</name>
    <dbReference type="NCBI Taxonomy" id="79200"/>
    <lineage>
        <taxon>Eukaryota</taxon>
        <taxon>Viridiplantae</taxon>
        <taxon>Streptophyta</taxon>
        <taxon>Embryophyta</taxon>
        <taxon>Tracheophyta</taxon>
        <taxon>Spermatophyta</taxon>
        <taxon>Magnoliopsida</taxon>
        <taxon>eudicotyledons</taxon>
        <taxon>Gunneridae</taxon>
        <taxon>Pentapetalae</taxon>
        <taxon>asterids</taxon>
        <taxon>campanulids</taxon>
        <taxon>Apiales</taxon>
        <taxon>Apiaceae</taxon>
        <taxon>Apioideae</taxon>
        <taxon>Scandiceae</taxon>
        <taxon>Daucinae</taxon>
        <taxon>Daucus</taxon>
        <taxon>Daucus sect. Daucus</taxon>
    </lineage>
</organism>
<dbReference type="STRING" id="79200.A0A164X3M1"/>
<evidence type="ECO:0000313" key="7">
    <source>
        <dbReference type="EMBL" id="KZM92656.1"/>
    </source>
</evidence>
<protein>
    <recommendedName>
        <fullName evidence="6">NAC domain-containing protein</fullName>
    </recommendedName>
</protein>
<dbReference type="PANTHER" id="PTHR31989">
    <property type="entry name" value="NAC DOMAIN-CONTAINING PROTEIN 82-RELATED"/>
    <property type="match status" value="1"/>
</dbReference>
<evidence type="ECO:0000256" key="1">
    <source>
        <dbReference type="ARBA" id="ARBA00004123"/>
    </source>
</evidence>
<name>A0A164X3M1_DAUCS</name>
<evidence type="ECO:0000256" key="4">
    <source>
        <dbReference type="ARBA" id="ARBA00023163"/>
    </source>
</evidence>
<comment type="subcellular location">
    <subcellularLocation>
        <location evidence="1">Nucleus</location>
    </subcellularLocation>
</comment>
<gene>
    <name evidence="7" type="ORF">DCAR_019979</name>
    <name evidence="8" type="ORF">DCAR_0626500</name>
</gene>
<evidence type="ECO:0000313" key="8">
    <source>
        <dbReference type="EMBL" id="WOH07071.1"/>
    </source>
</evidence>
<dbReference type="KEGG" id="dcr:108226357"/>
<evidence type="ECO:0000313" key="9">
    <source>
        <dbReference type="Proteomes" id="UP000077755"/>
    </source>
</evidence>
<keyword evidence="5" id="KW-0539">Nucleus</keyword>
<feature type="domain" description="NAC" evidence="6">
    <location>
        <begin position="21"/>
        <end position="162"/>
    </location>
</feature>
<dbReference type="PROSITE" id="PS51005">
    <property type="entry name" value="NAC"/>
    <property type="match status" value="1"/>
</dbReference>
<evidence type="ECO:0000259" key="6">
    <source>
        <dbReference type="PROSITE" id="PS51005"/>
    </source>
</evidence>
<keyword evidence="3" id="KW-0238">DNA-binding</keyword>